<keyword evidence="4" id="KW-1185">Reference proteome</keyword>
<dbReference type="SUPFAM" id="SSF47413">
    <property type="entry name" value="lambda repressor-like DNA-binding domains"/>
    <property type="match status" value="1"/>
</dbReference>
<dbReference type="InterPro" id="IPR010982">
    <property type="entry name" value="Lambda_DNA-bd_dom_sf"/>
</dbReference>
<evidence type="ECO:0000256" key="1">
    <source>
        <dbReference type="SAM" id="MobiDB-lite"/>
    </source>
</evidence>
<accession>A0ABU5P856</accession>
<feature type="compositionally biased region" description="Low complexity" evidence="1">
    <location>
        <begin position="93"/>
        <end position="109"/>
    </location>
</feature>
<feature type="domain" description="HTH cro/C1-type" evidence="2">
    <location>
        <begin position="15"/>
        <end position="46"/>
    </location>
</feature>
<evidence type="ECO:0000259" key="2">
    <source>
        <dbReference type="PROSITE" id="PS50943"/>
    </source>
</evidence>
<evidence type="ECO:0000313" key="4">
    <source>
        <dbReference type="Proteomes" id="UP001292571"/>
    </source>
</evidence>
<dbReference type="EMBL" id="JAYEET010000025">
    <property type="protein sequence ID" value="MEA1605852.1"/>
    <property type="molecule type" value="Genomic_DNA"/>
</dbReference>
<dbReference type="RefSeq" id="WP_322948921.1">
    <property type="nucleotide sequence ID" value="NZ_JAYEET010000025.1"/>
</dbReference>
<protein>
    <submittedName>
        <fullName evidence="3">Transcriptional regulator</fullName>
    </submittedName>
</protein>
<gene>
    <name evidence="3" type="ORF">SOP97_08495</name>
</gene>
<dbReference type="InterPro" id="IPR001387">
    <property type="entry name" value="Cro/C1-type_HTH"/>
</dbReference>
<organism evidence="3 4">
    <name type="scientific">Pseudomonas spirodelae</name>
    <dbReference type="NCBI Taxonomy" id="3101751"/>
    <lineage>
        <taxon>Bacteria</taxon>
        <taxon>Pseudomonadati</taxon>
        <taxon>Pseudomonadota</taxon>
        <taxon>Gammaproteobacteria</taxon>
        <taxon>Pseudomonadales</taxon>
        <taxon>Pseudomonadaceae</taxon>
        <taxon>Pseudomonas</taxon>
    </lineage>
</organism>
<reference evidence="3 4" key="1">
    <citation type="submission" date="2023-12" db="EMBL/GenBank/DDBJ databases">
        <title>Pseudomonas sp. T5W1.</title>
        <authorList>
            <person name="Maltman C."/>
        </authorList>
    </citation>
    <scope>NUCLEOTIDE SEQUENCE [LARGE SCALE GENOMIC DNA]</scope>
    <source>
        <strain evidence="3 4">T5W1</strain>
    </source>
</reference>
<comment type="caution">
    <text evidence="3">The sequence shown here is derived from an EMBL/GenBank/DDBJ whole genome shotgun (WGS) entry which is preliminary data.</text>
</comment>
<proteinExistence type="predicted"/>
<evidence type="ECO:0000313" key="3">
    <source>
        <dbReference type="EMBL" id="MEA1605852.1"/>
    </source>
</evidence>
<dbReference type="PROSITE" id="PS50943">
    <property type="entry name" value="HTH_CROC1"/>
    <property type="match status" value="1"/>
</dbReference>
<dbReference type="CDD" id="cd00093">
    <property type="entry name" value="HTH_XRE"/>
    <property type="match status" value="1"/>
</dbReference>
<dbReference type="Proteomes" id="UP001292571">
    <property type="component" value="Unassembled WGS sequence"/>
</dbReference>
<sequence length="109" mass="11768">MKIDIESPEQVGALIRASRKAMQIRQDDAAGIIGVSENFLGKVERGGETVQWGKLFQVMQELGLNVTIEVPEPFADDIRKLLAETANKKLAKSNKASASKSPASTSKAN</sequence>
<feature type="region of interest" description="Disordered" evidence="1">
    <location>
        <begin position="89"/>
        <end position="109"/>
    </location>
</feature>
<name>A0ABU5P856_9PSED</name>
<dbReference type="Gene3D" id="1.10.260.40">
    <property type="entry name" value="lambda repressor-like DNA-binding domains"/>
    <property type="match status" value="1"/>
</dbReference>